<feature type="domain" description="DUF112" evidence="2">
    <location>
        <begin position="18"/>
        <end position="439"/>
    </location>
</feature>
<protein>
    <submittedName>
        <fullName evidence="3">C4-dicarboxylate ABC transporter permease</fullName>
    </submittedName>
</protein>
<feature type="transmembrane region" description="Helical" evidence="1">
    <location>
        <begin position="467"/>
        <end position="487"/>
    </location>
</feature>
<feature type="transmembrane region" description="Helical" evidence="1">
    <location>
        <begin position="360"/>
        <end position="382"/>
    </location>
</feature>
<dbReference type="PANTHER" id="PTHR35342">
    <property type="entry name" value="TRICARBOXYLIC TRANSPORT PROTEIN"/>
    <property type="match status" value="1"/>
</dbReference>
<feature type="transmembrane region" description="Helical" evidence="1">
    <location>
        <begin position="315"/>
        <end position="339"/>
    </location>
</feature>
<dbReference type="AlphaFoldDB" id="A0A2A2F022"/>
<dbReference type="PANTHER" id="PTHR35342:SF5">
    <property type="entry name" value="TRICARBOXYLIC TRANSPORT PROTEIN"/>
    <property type="match status" value="1"/>
</dbReference>
<feature type="transmembrane region" description="Helical" evidence="1">
    <location>
        <begin position="167"/>
        <end position="186"/>
    </location>
</feature>
<organism evidence="3 4">
    <name type="scientific">Halomonas salipaludis</name>
    <dbReference type="NCBI Taxonomy" id="2032625"/>
    <lineage>
        <taxon>Bacteria</taxon>
        <taxon>Pseudomonadati</taxon>
        <taxon>Pseudomonadota</taxon>
        <taxon>Gammaproteobacteria</taxon>
        <taxon>Oceanospirillales</taxon>
        <taxon>Halomonadaceae</taxon>
        <taxon>Halomonas</taxon>
    </lineage>
</organism>
<evidence type="ECO:0000256" key="1">
    <source>
        <dbReference type="SAM" id="Phobius"/>
    </source>
</evidence>
<name>A0A2A2F022_9GAMM</name>
<keyword evidence="1" id="KW-0812">Transmembrane</keyword>
<evidence type="ECO:0000259" key="2">
    <source>
        <dbReference type="Pfam" id="PF01970"/>
    </source>
</evidence>
<feature type="transmembrane region" description="Helical" evidence="1">
    <location>
        <begin position="430"/>
        <end position="447"/>
    </location>
</feature>
<proteinExistence type="predicted"/>
<gene>
    <name evidence="3" type="ORF">CK498_04000</name>
</gene>
<comment type="caution">
    <text evidence="3">The sequence shown here is derived from an EMBL/GenBank/DDBJ whole genome shotgun (WGS) entry which is preliminary data.</text>
</comment>
<sequence>MLAGYIEGLSMVFQFGTLLAIAGGTLLGIIMGVLPGLTSAMAIALLLPVTFGMPPVMGIGMLLGALCGAGVSGSIPAILLNIPGTPSSVATTFDGYPMAQKGEAGRALGLAIVASFVGGVASMIILSLLAPPIAEFALRFGAAEYFSLSIFGLVIIASVAGKSLLKGLIAGLIGFFASTIGTDPIVGVDRFTFGQLSLLTGINILPALIGLFAISQILKNAFEYDPAEKITAGRHKIDLARPRFVETFRNWRALLAGIGSGSVVGPVPGAGGSIASLVAYDQARRFSKHPEKFGTGHSAGIVSVESANNALLGGALIPTLALGIPGEAATAVLLGGLMIQGITPGPMLFADQSGTIYGIFLAYLVANFAMLLIMCLGIKVFVKVLMVPRKQLLAAIVVFCFIGVYAVDGDVFNIYLMLAFGVLGYFLNRYGFGTAPVILGLILGPIAESNLRRGLQTFQGDWTPFFTRPLSVIFLGVALLLLVATLWQNYRTSKKEKERKMIHDENGMERHTS</sequence>
<reference evidence="3 4" key="1">
    <citation type="submission" date="2017-08" db="EMBL/GenBank/DDBJ databases">
        <title>Halomonas alkalisoli sp. nov., isolated from saline alkaline soil.</title>
        <authorList>
            <person name="Wang D."/>
            <person name="Zhang G."/>
        </authorList>
    </citation>
    <scope>NUCLEOTIDE SEQUENCE [LARGE SCALE GENOMIC DNA]</scope>
    <source>
        <strain evidence="3 4">WRN001</strain>
    </source>
</reference>
<dbReference type="InterPro" id="IPR002823">
    <property type="entry name" value="DUF112_TM"/>
</dbReference>
<feature type="transmembrane region" description="Helical" evidence="1">
    <location>
        <begin position="142"/>
        <end position="161"/>
    </location>
</feature>
<keyword evidence="1" id="KW-0472">Membrane</keyword>
<feature type="transmembrane region" description="Helical" evidence="1">
    <location>
        <begin position="198"/>
        <end position="218"/>
    </location>
</feature>
<evidence type="ECO:0000313" key="4">
    <source>
        <dbReference type="Proteomes" id="UP000217771"/>
    </source>
</evidence>
<keyword evidence="4" id="KW-1185">Reference proteome</keyword>
<dbReference type="OrthoDB" id="9781349at2"/>
<keyword evidence="1" id="KW-1133">Transmembrane helix</keyword>
<accession>A0A2A2F022</accession>
<feature type="transmembrane region" description="Helical" evidence="1">
    <location>
        <begin position="20"/>
        <end position="47"/>
    </location>
</feature>
<evidence type="ECO:0000313" key="3">
    <source>
        <dbReference type="EMBL" id="PAU77913.1"/>
    </source>
</evidence>
<dbReference type="Proteomes" id="UP000217771">
    <property type="component" value="Unassembled WGS sequence"/>
</dbReference>
<feature type="transmembrane region" description="Helical" evidence="1">
    <location>
        <begin position="394"/>
        <end position="418"/>
    </location>
</feature>
<dbReference type="Pfam" id="PF01970">
    <property type="entry name" value="TctA"/>
    <property type="match status" value="1"/>
</dbReference>
<dbReference type="RefSeq" id="WP_095619592.1">
    <property type="nucleotide sequence ID" value="NZ_NSKB01000002.1"/>
</dbReference>
<dbReference type="EMBL" id="NSKB01000002">
    <property type="protein sequence ID" value="PAU77913.1"/>
    <property type="molecule type" value="Genomic_DNA"/>
</dbReference>
<feature type="transmembrane region" description="Helical" evidence="1">
    <location>
        <begin position="107"/>
        <end position="130"/>
    </location>
</feature>